<evidence type="ECO:0000313" key="2">
    <source>
        <dbReference type="EMBL" id="KAK9917042.1"/>
    </source>
</evidence>
<accession>A0ABR2YZF9</accession>
<keyword evidence="1" id="KW-0472">Membrane</keyword>
<evidence type="ECO:0000313" key="3">
    <source>
        <dbReference type="Proteomes" id="UP001491310"/>
    </source>
</evidence>
<dbReference type="Proteomes" id="UP001491310">
    <property type="component" value="Unassembled WGS sequence"/>
</dbReference>
<keyword evidence="1" id="KW-1133">Transmembrane helix</keyword>
<evidence type="ECO:0000256" key="1">
    <source>
        <dbReference type="SAM" id="Phobius"/>
    </source>
</evidence>
<dbReference type="EMBL" id="JALJOT010000002">
    <property type="protein sequence ID" value="KAK9917042.1"/>
    <property type="molecule type" value="Genomic_DNA"/>
</dbReference>
<sequence length="168" mass="18706">MDESTQLQSLVLTFRSKGLEAQFVREASRDRWPVLIAIFCFDLLTYSVRLGAKMVTAGPGALPAALAALMPQLLNMVVLYTAISWINWRSRRSVGRPWAAFQEEILLSLAVALAICSMLVNLGQESAKDYTFACFFLICTTLLLRLRWLLGTAFLSLPLLLLCGAILY</sequence>
<keyword evidence="1" id="KW-0812">Transmembrane</keyword>
<feature type="transmembrane region" description="Helical" evidence="1">
    <location>
        <begin position="32"/>
        <end position="52"/>
    </location>
</feature>
<proteinExistence type="predicted"/>
<name>A0ABR2YZF9_9CHLO</name>
<organism evidence="2 3">
    <name type="scientific">Coccomyxa subellipsoidea</name>
    <dbReference type="NCBI Taxonomy" id="248742"/>
    <lineage>
        <taxon>Eukaryota</taxon>
        <taxon>Viridiplantae</taxon>
        <taxon>Chlorophyta</taxon>
        <taxon>core chlorophytes</taxon>
        <taxon>Trebouxiophyceae</taxon>
        <taxon>Trebouxiophyceae incertae sedis</taxon>
        <taxon>Coccomyxaceae</taxon>
        <taxon>Coccomyxa</taxon>
    </lineage>
</organism>
<reference evidence="2 3" key="1">
    <citation type="journal article" date="2024" name="Nat. Commun.">
        <title>Phylogenomics reveals the evolutionary origins of lichenization in chlorophyte algae.</title>
        <authorList>
            <person name="Puginier C."/>
            <person name="Libourel C."/>
            <person name="Otte J."/>
            <person name="Skaloud P."/>
            <person name="Haon M."/>
            <person name="Grisel S."/>
            <person name="Petersen M."/>
            <person name="Berrin J.G."/>
            <person name="Delaux P.M."/>
            <person name="Dal Grande F."/>
            <person name="Keller J."/>
        </authorList>
    </citation>
    <scope>NUCLEOTIDE SEQUENCE [LARGE SCALE GENOMIC DNA]</scope>
    <source>
        <strain evidence="2 3">SAG 216-7</strain>
    </source>
</reference>
<feature type="transmembrane region" description="Helical" evidence="1">
    <location>
        <begin position="64"/>
        <end position="85"/>
    </location>
</feature>
<protein>
    <submittedName>
        <fullName evidence="2">Uncharacterized protein</fullName>
    </submittedName>
</protein>
<gene>
    <name evidence="2" type="ORF">WJX75_000273</name>
</gene>
<comment type="caution">
    <text evidence="2">The sequence shown here is derived from an EMBL/GenBank/DDBJ whole genome shotgun (WGS) entry which is preliminary data.</text>
</comment>
<feature type="transmembrane region" description="Helical" evidence="1">
    <location>
        <begin position="105"/>
        <end position="123"/>
    </location>
</feature>
<keyword evidence="3" id="KW-1185">Reference proteome</keyword>